<dbReference type="Pfam" id="PF19762">
    <property type="entry name" value="DUF6249"/>
    <property type="match status" value="1"/>
</dbReference>
<gene>
    <name evidence="3" type="ORF">SAMN05421740_10915</name>
</gene>
<dbReference type="EMBL" id="FNZR01000009">
    <property type="protein sequence ID" value="SEL72644.1"/>
    <property type="molecule type" value="Genomic_DNA"/>
</dbReference>
<dbReference type="AlphaFoldDB" id="A0A1H7SLN2"/>
<dbReference type="InterPro" id="IPR046216">
    <property type="entry name" value="DUF6249"/>
</dbReference>
<dbReference type="RefSeq" id="WP_090607783.1">
    <property type="nucleotide sequence ID" value="NZ_FNZR01000009.1"/>
</dbReference>
<dbReference type="STRING" id="332977.SAMN05421740_10915"/>
<reference evidence="4" key="1">
    <citation type="submission" date="2016-10" db="EMBL/GenBank/DDBJ databases">
        <authorList>
            <person name="Varghese N."/>
            <person name="Submissions S."/>
        </authorList>
    </citation>
    <scope>NUCLEOTIDE SEQUENCE [LARGE SCALE GENOMIC DNA]</scope>
    <source>
        <strain evidence="4">Jip14</strain>
    </source>
</reference>
<feature type="transmembrane region" description="Helical" evidence="1">
    <location>
        <begin position="87"/>
        <end position="106"/>
    </location>
</feature>
<dbReference type="OrthoDB" id="673668at2"/>
<keyword evidence="4" id="KW-1185">Reference proteome</keyword>
<feature type="transmembrane region" description="Helical" evidence="1">
    <location>
        <begin position="62"/>
        <end position="81"/>
    </location>
</feature>
<protein>
    <recommendedName>
        <fullName evidence="2">DUF6249 domain-containing protein</fullName>
    </recommendedName>
</protein>
<organism evidence="3 4">
    <name type="scientific">Parapedobacter koreensis</name>
    <dbReference type="NCBI Taxonomy" id="332977"/>
    <lineage>
        <taxon>Bacteria</taxon>
        <taxon>Pseudomonadati</taxon>
        <taxon>Bacteroidota</taxon>
        <taxon>Sphingobacteriia</taxon>
        <taxon>Sphingobacteriales</taxon>
        <taxon>Sphingobacteriaceae</taxon>
        <taxon>Parapedobacter</taxon>
    </lineage>
</organism>
<evidence type="ECO:0000313" key="4">
    <source>
        <dbReference type="Proteomes" id="UP000198916"/>
    </source>
</evidence>
<accession>A0A1H7SLN2</accession>
<feature type="transmembrane region" description="Helical" evidence="1">
    <location>
        <begin position="6"/>
        <end position="26"/>
    </location>
</feature>
<evidence type="ECO:0000313" key="3">
    <source>
        <dbReference type="EMBL" id="SEL72644.1"/>
    </source>
</evidence>
<dbReference type="Proteomes" id="UP000198916">
    <property type="component" value="Unassembled WGS sequence"/>
</dbReference>
<keyword evidence="1" id="KW-1133">Transmembrane helix</keyword>
<sequence>MNGHVESIMVVGIIFFTIAYIIETILKYRLRSRIVASGLTDERVIKGLFSSKVDNKFSSLKWGLILLFSGIGLIVLEYVPHDYESPLPYGIEGAFIALGFLIYFFIVNGRQLQSSGTQEPGID</sequence>
<feature type="domain" description="DUF6249" evidence="2">
    <location>
        <begin position="8"/>
        <end position="107"/>
    </location>
</feature>
<evidence type="ECO:0000259" key="2">
    <source>
        <dbReference type="Pfam" id="PF19762"/>
    </source>
</evidence>
<keyword evidence="1" id="KW-0472">Membrane</keyword>
<evidence type="ECO:0000256" key="1">
    <source>
        <dbReference type="SAM" id="Phobius"/>
    </source>
</evidence>
<keyword evidence="1" id="KW-0812">Transmembrane</keyword>
<proteinExistence type="predicted"/>
<name>A0A1H7SLN2_9SPHI</name>